<proteinExistence type="predicted"/>
<name>A0ABW4CGQ0_9LACO</name>
<feature type="transmembrane region" description="Helical" evidence="1">
    <location>
        <begin position="442"/>
        <end position="461"/>
    </location>
</feature>
<feature type="transmembrane region" description="Helical" evidence="1">
    <location>
        <begin position="240"/>
        <end position="263"/>
    </location>
</feature>
<feature type="transmembrane region" description="Helical" evidence="1">
    <location>
        <begin position="130"/>
        <end position="154"/>
    </location>
</feature>
<protein>
    <submittedName>
        <fullName evidence="2">ABC transporter permease</fullName>
    </submittedName>
</protein>
<dbReference type="EMBL" id="JBHTOC010000009">
    <property type="protein sequence ID" value="MFD1429985.1"/>
    <property type="molecule type" value="Genomic_DNA"/>
</dbReference>
<feature type="transmembrane region" description="Helical" evidence="1">
    <location>
        <begin position="166"/>
        <end position="186"/>
    </location>
</feature>
<evidence type="ECO:0000256" key="1">
    <source>
        <dbReference type="SAM" id="Phobius"/>
    </source>
</evidence>
<feature type="transmembrane region" description="Helical" evidence="1">
    <location>
        <begin position="80"/>
        <end position="102"/>
    </location>
</feature>
<feature type="transmembrane region" description="Helical" evidence="1">
    <location>
        <begin position="21"/>
        <end position="40"/>
    </location>
</feature>
<comment type="caution">
    <text evidence="2">The sequence shown here is derived from an EMBL/GenBank/DDBJ whole genome shotgun (WGS) entry which is preliminary data.</text>
</comment>
<feature type="transmembrane region" description="Helical" evidence="1">
    <location>
        <begin position="198"/>
        <end position="214"/>
    </location>
</feature>
<feature type="transmembrane region" description="Helical" evidence="1">
    <location>
        <begin position="507"/>
        <end position="531"/>
    </location>
</feature>
<sequence>MNSSKAQNTLALTKLNLRHDWLKIVLWILGLAGLMAVAAAKFGGIYGTQKAMNTIAETLRTPAMVSLLGPFTATKPYTTAMIYGSEMMVFMGLFAAMMNLYFAVHATRAQEDTGTSELLLAHAVGRQSPLLAAIAELAIINVAAGVIEALGLQAANMPGADAAGNWLFGLGLAAFGFMFGTFALLFSQVVSNARSATILSYSWLGILFVARMGADIQDPDLTWWTIFGWIEKMELYTNNVWTPLALMLGMSVIVLAVTIALAASRDIGAGLITPRAGRARASRFLQGPLSLLARLERTSTWIWLIGMFLLGVSYGSIFGTVGDLAKANPTLSKLLGGAGTDAANKAIILAMANKLAIIFVVVATIPALLTILRLNNDEKKGYLELQHAAPISRLRLFASFAGHGLVVGSLSFLLALVGMVVAGASSATVTISAARYLRGFVGFWPALLVVCGIGALLVGLLPRLQSLVWILPIYGVISLYLGPLLDFPTWATRLTPYGWVNEVPVKAIQWAPVGWMTALACVLFVLGYLAYRRRDLTMN</sequence>
<keyword evidence="1" id="KW-0472">Membrane</keyword>
<feature type="transmembrane region" description="Helical" evidence="1">
    <location>
        <begin position="468"/>
        <end position="487"/>
    </location>
</feature>
<accession>A0ABW4CGQ0</accession>
<dbReference type="Proteomes" id="UP001597196">
    <property type="component" value="Unassembled WGS sequence"/>
</dbReference>
<gene>
    <name evidence="2" type="ORF">ACFQ4P_06965</name>
</gene>
<feature type="transmembrane region" description="Helical" evidence="1">
    <location>
        <begin position="301"/>
        <end position="321"/>
    </location>
</feature>
<organism evidence="2 3">
    <name type="scientific">Lacticaseibacillus mingshuiensis</name>
    <dbReference type="NCBI Taxonomy" id="2799574"/>
    <lineage>
        <taxon>Bacteria</taxon>
        <taxon>Bacillati</taxon>
        <taxon>Bacillota</taxon>
        <taxon>Bacilli</taxon>
        <taxon>Lactobacillales</taxon>
        <taxon>Lactobacillaceae</taxon>
        <taxon>Lacticaseibacillus</taxon>
    </lineage>
</organism>
<keyword evidence="1" id="KW-0812">Transmembrane</keyword>
<keyword evidence="3" id="KW-1185">Reference proteome</keyword>
<feature type="transmembrane region" description="Helical" evidence="1">
    <location>
        <begin position="396"/>
        <end position="422"/>
    </location>
</feature>
<evidence type="ECO:0000313" key="2">
    <source>
        <dbReference type="EMBL" id="MFD1429985.1"/>
    </source>
</evidence>
<keyword evidence="1" id="KW-1133">Transmembrane helix</keyword>
<feature type="transmembrane region" description="Helical" evidence="1">
    <location>
        <begin position="355"/>
        <end position="375"/>
    </location>
</feature>
<evidence type="ECO:0000313" key="3">
    <source>
        <dbReference type="Proteomes" id="UP001597196"/>
    </source>
</evidence>
<reference evidence="3" key="1">
    <citation type="journal article" date="2019" name="Int. J. Syst. Evol. Microbiol.">
        <title>The Global Catalogue of Microorganisms (GCM) 10K type strain sequencing project: providing services to taxonomists for standard genome sequencing and annotation.</title>
        <authorList>
            <consortium name="The Broad Institute Genomics Platform"/>
            <consortium name="The Broad Institute Genome Sequencing Center for Infectious Disease"/>
            <person name="Wu L."/>
            <person name="Ma J."/>
        </authorList>
    </citation>
    <scope>NUCLEOTIDE SEQUENCE [LARGE SCALE GENOMIC DNA]</scope>
    <source>
        <strain evidence="3">CCM 8980</strain>
    </source>
</reference>
<dbReference type="RefSeq" id="WP_203626447.1">
    <property type="nucleotide sequence ID" value="NZ_BOLQ01000005.1"/>
</dbReference>